<keyword evidence="1" id="KW-0732">Signal</keyword>
<dbReference type="GO" id="GO:0008236">
    <property type="term" value="F:serine-type peptidase activity"/>
    <property type="evidence" value="ECO:0007669"/>
    <property type="project" value="InterPro"/>
</dbReference>
<accession>A0A560JVX7</accession>
<dbReference type="GO" id="GO:0004177">
    <property type="term" value="F:aminopeptidase activity"/>
    <property type="evidence" value="ECO:0007669"/>
    <property type="project" value="UniProtKB-KW"/>
</dbReference>
<evidence type="ECO:0000256" key="1">
    <source>
        <dbReference type="SAM" id="SignalP"/>
    </source>
</evidence>
<dbReference type="AlphaFoldDB" id="A0A560JVX7"/>
<dbReference type="GO" id="GO:0006508">
    <property type="term" value="P:proteolysis"/>
    <property type="evidence" value="ECO:0007669"/>
    <property type="project" value="InterPro"/>
</dbReference>
<keyword evidence="3" id="KW-0378">Hydrolase</keyword>
<feature type="chain" id="PRO_5021888978" evidence="1">
    <location>
        <begin position="30"/>
        <end position="681"/>
    </location>
</feature>
<dbReference type="EMBL" id="VITV01000004">
    <property type="protein sequence ID" value="TWB75208.1"/>
    <property type="molecule type" value="Genomic_DNA"/>
</dbReference>
<dbReference type="SUPFAM" id="SSF82171">
    <property type="entry name" value="DPP6 N-terminal domain-like"/>
    <property type="match status" value="1"/>
</dbReference>
<protein>
    <submittedName>
        <fullName evidence="3">Dipeptidyl aminopeptidase/acylaminoacyl peptidase</fullName>
    </submittedName>
</protein>
<evidence type="ECO:0000259" key="2">
    <source>
        <dbReference type="Pfam" id="PF00326"/>
    </source>
</evidence>
<reference evidence="3 4" key="1">
    <citation type="submission" date="2019-06" db="EMBL/GenBank/DDBJ databases">
        <title>Genomic Encyclopedia of Type Strains, Phase IV (KMG-V): Genome sequencing to study the core and pangenomes of soil and plant-associated prokaryotes.</title>
        <authorList>
            <person name="Whitman W."/>
        </authorList>
    </citation>
    <scope>NUCLEOTIDE SEQUENCE [LARGE SCALE GENOMIC DNA]</scope>
    <source>
        <strain evidence="3 4">BR 12005</strain>
    </source>
</reference>
<dbReference type="InterPro" id="IPR001375">
    <property type="entry name" value="Peptidase_S9_cat"/>
</dbReference>
<organism evidence="3 4">
    <name type="scientific">Nitrospirillum amazonense</name>
    <dbReference type="NCBI Taxonomy" id="28077"/>
    <lineage>
        <taxon>Bacteria</taxon>
        <taxon>Pseudomonadati</taxon>
        <taxon>Pseudomonadota</taxon>
        <taxon>Alphaproteobacteria</taxon>
        <taxon>Rhodospirillales</taxon>
        <taxon>Azospirillaceae</taxon>
        <taxon>Nitrospirillum</taxon>
    </lineage>
</organism>
<name>A0A560JVX7_9PROT</name>
<proteinExistence type="predicted"/>
<sequence length="681" mass="72247">MKIRGMGLKRAAVAAMLMGLVTGMTDATAAEKKTAAYGTWASPITAARLAGSEIRLGDLMVDGGVPYWLESRPAEKGRYAIVTPDGQGGIRELTGPEVNARTRVHEYGGGALLAVGGGLAGGRLYFSNFADQRLYTVPEAGGAPQPLTPEGYRYADCVAGAPGHLYCVREDHSAPGEAKNAIVSLAVDRPGDAGTVLFGGTDFVAYPRPSPDGKRLAWIAWSHPNMPWDTTTLYVADVTPQGLGNPTAVAGGHDESVLEPQWDADGTLYFISDRSDWWNLYAWHDGATRPVLAKTAEFGGPLWNLGLTTYALTGRGQAVARYSSQGLDRLAVIELKTGKAHDLDLPFVGITGVRLLGPDQAVMIASFADATPAVVTVNLSTGTHAVLRRPAPEGLEAGLVSRARPIEFPTAPGPDGQARTAHAFYYAPTNPAFQAPAGEKPPLLVKVHGGPTSAAKPSMDMSVQYWTSRGFAVVDVNYGGSTGYGRAYRNRLRGNWGITDVQDATAVVAYLDKAGLADANRAAIRGGSAGGYTTLAALAFTKVFKAGANYYGVSDMESLAKDTHKFESRYLDSLVAPYPAGKAVYDARSPLQHLDGFSAPLITFQGSEDAVVPPAQSRSIVNALKAKGVPVSYIEFEGEQHGFRKADSIIRAQEAELYFYGRIFGFTPADTLPGVTIDNLK</sequence>
<dbReference type="SUPFAM" id="SSF53474">
    <property type="entry name" value="alpha/beta-Hydrolases"/>
    <property type="match status" value="1"/>
</dbReference>
<feature type="signal peptide" evidence="1">
    <location>
        <begin position="1"/>
        <end position="29"/>
    </location>
</feature>
<dbReference type="PANTHER" id="PTHR43056:SF5">
    <property type="entry name" value="PEPTIDASE S9 PROLYL OLIGOPEPTIDASE CATALYTIC DOMAIN-CONTAINING PROTEIN"/>
    <property type="match status" value="1"/>
</dbReference>
<dbReference type="Gene3D" id="2.120.10.30">
    <property type="entry name" value="TolB, C-terminal domain"/>
    <property type="match status" value="1"/>
</dbReference>
<gene>
    <name evidence="3" type="ORF">FBZ87_104311</name>
</gene>
<keyword evidence="3" id="KW-0031">Aminopeptidase</keyword>
<dbReference type="PANTHER" id="PTHR43056">
    <property type="entry name" value="PEPTIDASE S9 PROLYL OLIGOPEPTIDASE"/>
    <property type="match status" value="1"/>
</dbReference>
<evidence type="ECO:0000313" key="3">
    <source>
        <dbReference type="EMBL" id="TWB75208.1"/>
    </source>
</evidence>
<dbReference type="InterPro" id="IPR029058">
    <property type="entry name" value="AB_hydrolase_fold"/>
</dbReference>
<dbReference type="InterPro" id="IPR050585">
    <property type="entry name" value="Xaa-Pro_dipeptidyl-ppase/CocE"/>
</dbReference>
<dbReference type="Pfam" id="PF00326">
    <property type="entry name" value="Peptidase_S9"/>
    <property type="match status" value="1"/>
</dbReference>
<dbReference type="InterPro" id="IPR011042">
    <property type="entry name" value="6-blade_b-propeller_TolB-like"/>
</dbReference>
<dbReference type="Proteomes" id="UP000320516">
    <property type="component" value="Unassembled WGS sequence"/>
</dbReference>
<feature type="domain" description="Peptidase S9 prolyl oligopeptidase catalytic" evidence="2">
    <location>
        <begin position="458"/>
        <end position="665"/>
    </location>
</feature>
<comment type="caution">
    <text evidence="3">The sequence shown here is derived from an EMBL/GenBank/DDBJ whole genome shotgun (WGS) entry which is preliminary data.</text>
</comment>
<keyword evidence="3" id="KW-0645">Protease</keyword>
<evidence type="ECO:0000313" key="4">
    <source>
        <dbReference type="Proteomes" id="UP000320516"/>
    </source>
</evidence>
<dbReference type="Gene3D" id="3.40.50.1820">
    <property type="entry name" value="alpha/beta hydrolase"/>
    <property type="match status" value="1"/>
</dbReference>